<gene>
    <name evidence="1" type="ORF">IFM46972_08185</name>
</gene>
<proteinExistence type="predicted"/>
<comment type="caution">
    <text evidence="1">The sequence shown here is derived from an EMBL/GenBank/DDBJ whole genome shotgun (WGS) entry which is preliminary data.</text>
</comment>
<dbReference type="Proteomes" id="UP000465221">
    <property type="component" value="Unassembled WGS sequence"/>
</dbReference>
<accession>A0A8H3RZW9</accession>
<reference evidence="1 2" key="1">
    <citation type="submission" date="2020-01" db="EMBL/GenBank/DDBJ databases">
        <title>Draft genome sequence of Aspergillus udagawae IFM 46972.</title>
        <authorList>
            <person name="Takahashi H."/>
            <person name="Yaguchi T."/>
        </authorList>
    </citation>
    <scope>NUCLEOTIDE SEQUENCE [LARGE SCALE GENOMIC DNA]</scope>
    <source>
        <strain evidence="1 2">IFM 46972</strain>
    </source>
</reference>
<dbReference type="AlphaFoldDB" id="A0A8H3RZW9"/>
<protein>
    <submittedName>
        <fullName evidence="1">Uncharacterized protein</fullName>
    </submittedName>
</protein>
<dbReference type="EMBL" id="BLKC01000068">
    <property type="protein sequence ID" value="GFF47006.1"/>
    <property type="molecule type" value="Genomic_DNA"/>
</dbReference>
<evidence type="ECO:0000313" key="1">
    <source>
        <dbReference type="EMBL" id="GFF47006.1"/>
    </source>
</evidence>
<evidence type="ECO:0000313" key="2">
    <source>
        <dbReference type="Proteomes" id="UP000465221"/>
    </source>
</evidence>
<sequence length="63" mass="7209">MQSPWCYLDSTSRWVHTAVSFHRVSSTGSSLTCLWQSAHISTAGHLLEDAKCMWIVAHQRHRI</sequence>
<name>A0A8H3RZW9_9EURO</name>
<organism evidence="1 2">
    <name type="scientific">Aspergillus udagawae</name>
    <dbReference type="NCBI Taxonomy" id="91492"/>
    <lineage>
        <taxon>Eukaryota</taxon>
        <taxon>Fungi</taxon>
        <taxon>Dikarya</taxon>
        <taxon>Ascomycota</taxon>
        <taxon>Pezizomycotina</taxon>
        <taxon>Eurotiomycetes</taxon>
        <taxon>Eurotiomycetidae</taxon>
        <taxon>Eurotiales</taxon>
        <taxon>Aspergillaceae</taxon>
        <taxon>Aspergillus</taxon>
        <taxon>Aspergillus subgen. Fumigati</taxon>
    </lineage>
</organism>